<evidence type="ECO:0000256" key="8">
    <source>
        <dbReference type="SAM" id="MobiDB-lite"/>
    </source>
</evidence>
<dbReference type="GO" id="GO:0005681">
    <property type="term" value="C:spliceosomal complex"/>
    <property type="evidence" value="ECO:0007669"/>
    <property type="project" value="UniProtKB-KW"/>
</dbReference>
<evidence type="ECO:0000313" key="10">
    <source>
        <dbReference type="Proteomes" id="UP000267251"/>
    </source>
</evidence>
<keyword evidence="3 7" id="KW-0507">mRNA processing</keyword>
<feature type="compositionally biased region" description="Acidic residues" evidence="8">
    <location>
        <begin position="159"/>
        <end position="185"/>
    </location>
</feature>
<dbReference type="GO" id="GO:0000398">
    <property type="term" value="P:mRNA splicing, via spliceosome"/>
    <property type="evidence" value="ECO:0007669"/>
    <property type="project" value="UniProtKB-UniRule"/>
</dbReference>
<keyword evidence="4 7" id="KW-0747">Spliceosome</keyword>
<organism evidence="9 10">
    <name type="scientific">Piptocephalis cylindrospora</name>
    <dbReference type="NCBI Taxonomy" id="1907219"/>
    <lineage>
        <taxon>Eukaryota</taxon>
        <taxon>Fungi</taxon>
        <taxon>Fungi incertae sedis</taxon>
        <taxon>Zoopagomycota</taxon>
        <taxon>Zoopagomycotina</taxon>
        <taxon>Zoopagomycetes</taxon>
        <taxon>Zoopagales</taxon>
        <taxon>Piptocephalidaceae</taxon>
        <taxon>Piptocephalis</taxon>
    </lineage>
</organism>
<keyword evidence="6 7" id="KW-0539">Nucleus</keyword>
<accession>A0A4P9Y839</accession>
<evidence type="ECO:0000256" key="1">
    <source>
        <dbReference type="ARBA" id="ARBA00004123"/>
    </source>
</evidence>
<gene>
    <name evidence="9" type="ORF">BJ684DRAFT_7817</name>
</gene>
<dbReference type="EMBL" id="KZ987773">
    <property type="protein sequence ID" value="RKP14952.1"/>
    <property type="molecule type" value="Genomic_DNA"/>
</dbReference>
<sequence length="185" mass="21496">IIRGRIYDSAYWRGHCFALNAATLVEKAVRLKTIGGQYANTRPTNFLCLTLKLLQIQPEKDIIYEYIQDKRFKYLRALGALYLRLVGNPVECYTYLEPLLADYRKLRQQGPSGQLLTHMDEFVYSLLRDERVCDIILPRLPKRDTLEATGELDPRASLLDEELEEEEDDDDDDDDDDEEESDDEA</sequence>
<feature type="region of interest" description="Disordered" evidence="8">
    <location>
        <begin position="148"/>
        <end position="185"/>
    </location>
</feature>
<feature type="non-terminal residue" evidence="9">
    <location>
        <position position="1"/>
    </location>
</feature>
<dbReference type="AlphaFoldDB" id="A0A4P9Y839"/>
<name>A0A4P9Y839_9FUNG</name>
<keyword evidence="10" id="KW-1185">Reference proteome</keyword>
<dbReference type="InterPro" id="IPR005037">
    <property type="entry name" value="PRP38"/>
</dbReference>
<evidence type="ECO:0000256" key="3">
    <source>
        <dbReference type="ARBA" id="ARBA00022664"/>
    </source>
</evidence>
<evidence type="ECO:0000256" key="4">
    <source>
        <dbReference type="ARBA" id="ARBA00022728"/>
    </source>
</evidence>
<evidence type="ECO:0000256" key="2">
    <source>
        <dbReference type="ARBA" id="ARBA00006164"/>
    </source>
</evidence>
<comment type="similarity">
    <text evidence="2 7">Belongs to the PRP38 family.</text>
</comment>
<comment type="function">
    <text evidence="7">Required for pre-mRNA splicing.</text>
</comment>
<dbReference type="Proteomes" id="UP000267251">
    <property type="component" value="Unassembled WGS sequence"/>
</dbReference>
<protein>
    <recommendedName>
        <fullName evidence="7">Pre-mRNA-splicing factor 38</fullName>
    </recommendedName>
</protein>
<evidence type="ECO:0000313" key="9">
    <source>
        <dbReference type="EMBL" id="RKP14952.1"/>
    </source>
</evidence>
<evidence type="ECO:0000256" key="6">
    <source>
        <dbReference type="ARBA" id="ARBA00023242"/>
    </source>
</evidence>
<dbReference type="PANTHER" id="PTHR23142">
    <property type="entry name" value="PRE-MRNA-SPLICING FACTOR 38A-RELATED"/>
    <property type="match status" value="1"/>
</dbReference>
<dbReference type="Pfam" id="PF03371">
    <property type="entry name" value="PRP38"/>
    <property type="match status" value="1"/>
</dbReference>
<keyword evidence="5 7" id="KW-0508">mRNA splicing</keyword>
<dbReference type="OrthoDB" id="190958at2759"/>
<evidence type="ECO:0000256" key="5">
    <source>
        <dbReference type="ARBA" id="ARBA00023187"/>
    </source>
</evidence>
<proteinExistence type="inferred from homology"/>
<comment type="subcellular location">
    <subcellularLocation>
        <location evidence="1 7">Nucleus</location>
    </subcellularLocation>
</comment>
<evidence type="ECO:0000256" key="7">
    <source>
        <dbReference type="RuleBase" id="RU367025"/>
    </source>
</evidence>
<reference evidence="10" key="1">
    <citation type="journal article" date="2018" name="Nat. Microbiol.">
        <title>Leveraging single-cell genomics to expand the fungal tree of life.</title>
        <authorList>
            <person name="Ahrendt S.R."/>
            <person name="Quandt C.A."/>
            <person name="Ciobanu D."/>
            <person name="Clum A."/>
            <person name="Salamov A."/>
            <person name="Andreopoulos B."/>
            <person name="Cheng J.F."/>
            <person name="Woyke T."/>
            <person name="Pelin A."/>
            <person name="Henrissat B."/>
            <person name="Reynolds N.K."/>
            <person name="Benny G.L."/>
            <person name="Smith M.E."/>
            <person name="James T.Y."/>
            <person name="Grigoriev I.V."/>
        </authorList>
    </citation>
    <scope>NUCLEOTIDE SEQUENCE [LARGE SCALE GENOMIC DNA]</scope>
</reference>